<evidence type="ECO:0000313" key="9">
    <source>
        <dbReference type="EMBL" id="RAW22120.1"/>
    </source>
</evidence>
<dbReference type="EMBL" id="MJFZ01001419">
    <property type="protein sequence ID" value="RAW22120.1"/>
    <property type="molecule type" value="Genomic_DNA"/>
</dbReference>
<name>A0A329RCE9_9STRA</name>
<keyword evidence="2" id="KW-0862">Zinc</keyword>
<feature type="domain" description="EF-hand" evidence="5">
    <location>
        <begin position="524"/>
        <end position="559"/>
    </location>
</feature>
<feature type="region of interest" description="Disordered" evidence="3">
    <location>
        <begin position="18"/>
        <end position="52"/>
    </location>
</feature>
<dbReference type="EMBL" id="MJFZ01001494">
    <property type="protein sequence ID" value="RAW21939.1"/>
    <property type="molecule type" value="Genomic_DNA"/>
</dbReference>
<keyword evidence="1" id="KW-0106">Calcium</keyword>
<evidence type="ECO:0000313" key="7">
    <source>
        <dbReference type="EMBL" id="RAW21830.1"/>
    </source>
</evidence>
<protein>
    <submittedName>
        <fullName evidence="9">Uncharacterized protein</fullName>
    </submittedName>
</protein>
<dbReference type="EMBL" id="MJFZ01001539">
    <property type="protein sequence ID" value="RAW21830.1"/>
    <property type="molecule type" value="Genomic_DNA"/>
</dbReference>
<dbReference type="Proteomes" id="UP000251314">
    <property type="component" value="Unassembled WGS sequence"/>
</dbReference>
<dbReference type="Proteomes" id="UP000736787">
    <property type="component" value="Unassembled WGS sequence"/>
</dbReference>
<organism evidence="9 10">
    <name type="scientific">Phytophthora cactorum</name>
    <dbReference type="NCBI Taxonomy" id="29920"/>
    <lineage>
        <taxon>Eukaryota</taxon>
        <taxon>Sar</taxon>
        <taxon>Stramenopiles</taxon>
        <taxon>Oomycota</taxon>
        <taxon>Peronosporomycetes</taxon>
        <taxon>Peronosporales</taxon>
        <taxon>Peronosporaceae</taxon>
        <taxon>Phytophthora</taxon>
    </lineage>
</organism>
<dbReference type="GO" id="GO:0008270">
    <property type="term" value="F:zinc ion binding"/>
    <property type="evidence" value="ECO:0007669"/>
    <property type="project" value="UniProtKB-KW"/>
</dbReference>
<dbReference type="AlphaFoldDB" id="A0A329RCE9"/>
<dbReference type="VEuPathDB" id="FungiDB:PC110_g21439"/>
<feature type="domain" description="EF-hand" evidence="5">
    <location>
        <begin position="467"/>
        <end position="502"/>
    </location>
</feature>
<evidence type="ECO:0000256" key="1">
    <source>
        <dbReference type="ARBA" id="ARBA00022837"/>
    </source>
</evidence>
<evidence type="ECO:0000313" key="6">
    <source>
        <dbReference type="EMBL" id="KAG2887179.1"/>
    </source>
</evidence>
<dbReference type="PROSITE" id="PS50222">
    <property type="entry name" value="EF_HAND_2"/>
    <property type="match status" value="2"/>
</dbReference>
<dbReference type="GO" id="GO:0005509">
    <property type="term" value="F:calcium ion binding"/>
    <property type="evidence" value="ECO:0007669"/>
    <property type="project" value="InterPro"/>
</dbReference>
<evidence type="ECO:0000313" key="10">
    <source>
        <dbReference type="Proteomes" id="UP000251314"/>
    </source>
</evidence>
<dbReference type="InterPro" id="IPR018247">
    <property type="entry name" value="EF_Hand_1_Ca_BS"/>
</dbReference>
<dbReference type="InterPro" id="IPR011992">
    <property type="entry name" value="EF-hand-dom_pair"/>
</dbReference>
<feature type="domain" description="C2H2-type" evidence="4">
    <location>
        <begin position="635"/>
        <end position="653"/>
    </location>
</feature>
<keyword evidence="10" id="KW-1185">Reference proteome</keyword>
<evidence type="ECO:0000256" key="3">
    <source>
        <dbReference type="SAM" id="MobiDB-lite"/>
    </source>
</evidence>
<dbReference type="SUPFAM" id="SSF47473">
    <property type="entry name" value="EF-hand"/>
    <property type="match status" value="1"/>
</dbReference>
<dbReference type="InterPro" id="IPR013087">
    <property type="entry name" value="Znf_C2H2_type"/>
</dbReference>
<sequence>MPSADKLLPLQTAYAWPPKSHGLGTTGSAARKRGPGERKSISPALGLLPGKNSNLSPKQWKKWMHDAQELNVSSSLFLATTQATTEGMQLILSPLVAQKAEELALMLEERANDATSFTTTMMKNSPATDETQHWRSRITKPRKRKKRLSLRIEPLLSDEMRTKLHAHLEEKIKGDIWENEIRSRLARPLSASTFCSRNEQLRHPLSAALFVTTTPVENQDTLSQVSNSLATPEVHQPPRTPVVPRFPYSVEAHTSANCIRRCRLKACFRIALKARARILAIAIRVLRRRGIPLLIRGFRRRRRAAIRIQRRYRRFLRWRGEFLRPFVCKNVAVWVHQALTQAASRILIARAMTTLYQSRKARQAMAARRARHLRRWVAKTRVSLFVHQIWTVCWFHSKRSCNVAGMKQELALFEESDRNVQLEYTVVFATPLGKDVLTRELAVWRVGARTTTTQNESPTTSESDVDPVILRLRQCFRIFDLDGSGTLDLDEFQLMLSYLRGKKQKRPGRGSVIEKRSASESPKLTSAQVRNLFSELDQDGNGSITCTEFESWWTDEHERSTVSTSASTNFLSRGLDSLVLQSHGLLFWLMGRKQQLERKFVKKLVVRRAIEKAKREILHREIHRERAANVLLSVFRCDTCGRRFGLKRDLADHVAYECNSTEWVVDTFTLKRWVHEEEFRLLEGVRE</sequence>
<dbReference type="Gene3D" id="1.10.238.10">
    <property type="entry name" value="EF-hand"/>
    <property type="match status" value="1"/>
</dbReference>
<keyword evidence="2" id="KW-0479">Metal-binding</keyword>
<accession>A0A329RCE9</accession>
<reference evidence="6" key="2">
    <citation type="submission" date="2018-10" db="EMBL/GenBank/DDBJ databases">
        <title>Effector identification in a new, highly contiguous assembly of the strawberry crown rot pathogen Phytophthora cactorum.</title>
        <authorList>
            <person name="Armitage A.D."/>
            <person name="Nellist C.F."/>
            <person name="Bates H."/>
            <person name="Vickerstaff R.J."/>
            <person name="Harrison R.J."/>
        </authorList>
    </citation>
    <scope>NUCLEOTIDE SEQUENCE</scope>
    <source>
        <strain evidence="6">4040</strain>
    </source>
</reference>
<proteinExistence type="predicted"/>
<dbReference type="EMBL" id="RCMK01001896">
    <property type="protein sequence ID" value="KAG2887179.1"/>
    <property type="molecule type" value="Genomic_DNA"/>
</dbReference>
<dbReference type="OrthoDB" id="167809at2759"/>
<evidence type="ECO:0000256" key="2">
    <source>
        <dbReference type="PROSITE-ProRule" id="PRU00042"/>
    </source>
</evidence>
<dbReference type="InterPro" id="IPR002048">
    <property type="entry name" value="EF_hand_dom"/>
</dbReference>
<evidence type="ECO:0000259" key="5">
    <source>
        <dbReference type="PROSITE" id="PS50222"/>
    </source>
</evidence>
<dbReference type="Pfam" id="PF13499">
    <property type="entry name" value="EF-hand_7"/>
    <property type="match status" value="1"/>
</dbReference>
<dbReference type="PROSITE" id="PS50157">
    <property type="entry name" value="ZINC_FINGER_C2H2_2"/>
    <property type="match status" value="1"/>
</dbReference>
<gene>
    <name evidence="9" type="ORF">PC110_g21439</name>
    <name evidence="8" type="ORF">PC110_g21619</name>
    <name evidence="7" type="ORF">PC110_g21728</name>
    <name evidence="6" type="ORF">PC117_g25230</name>
</gene>
<evidence type="ECO:0000313" key="8">
    <source>
        <dbReference type="EMBL" id="RAW21939.1"/>
    </source>
</evidence>
<reference evidence="9 10" key="1">
    <citation type="submission" date="2018-01" db="EMBL/GenBank/DDBJ databases">
        <title>Draft genome of the strawberry crown rot pathogen Phytophthora cactorum.</title>
        <authorList>
            <person name="Armitage A.D."/>
            <person name="Lysoe E."/>
            <person name="Nellist C.F."/>
            <person name="Harrison R.J."/>
            <person name="Brurberg M.B."/>
        </authorList>
    </citation>
    <scope>NUCLEOTIDE SEQUENCE [LARGE SCALE GENOMIC DNA]</scope>
    <source>
        <strain evidence="9 10">10300</strain>
    </source>
</reference>
<dbReference type="VEuPathDB" id="FungiDB:PC110_g21728"/>
<dbReference type="PROSITE" id="PS00018">
    <property type="entry name" value="EF_HAND_1"/>
    <property type="match status" value="2"/>
</dbReference>
<comment type="caution">
    <text evidence="9">The sequence shown here is derived from an EMBL/GenBank/DDBJ whole genome shotgun (WGS) entry which is preliminary data.</text>
</comment>
<keyword evidence="2" id="KW-0863">Zinc-finger</keyword>
<dbReference type="VEuPathDB" id="FungiDB:PC110_g21619"/>
<evidence type="ECO:0000259" key="4">
    <source>
        <dbReference type="PROSITE" id="PS50157"/>
    </source>
</evidence>
<dbReference type="SMART" id="SM00054">
    <property type="entry name" value="EFh"/>
    <property type="match status" value="2"/>
</dbReference>
<dbReference type="STRING" id="29920.A0A329RCE9"/>
<dbReference type="CDD" id="cd00051">
    <property type="entry name" value="EFh"/>
    <property type="match status" value="1"/>
</dbReference>